<dbReference type="InterPro" id="IPR025269">
    <property type="entry name" value="SAM-like_dom"/>
</dbReference>
<dbReference type="InterPro" id="IPR050090">
    <property type="entry name" value="Tyrosine_recombinase_XerCD"/>
</dbReference>
<comment type="similarity">
    <text evidence="1">Belongs to the 'phage' integrase family.</text>
</comment>
<dbReference type="PANTHER" id="PTHR30349:SF64">
    <property type="entry name" value="PROPHAGE INTEGRASE INTD-RELATED"/>
    <property type="match status" value="1"/>
</dbReference>
<dbReference type="SUPFAM" id="SSF56349">
    <property type="entry name" value="DNA breaking-rejoining enzymes"/>
    <property type="match status" value="1"/>
</dbReference>
<dbReference type="GO" id="GO:0006310">
    <property type="term" value="P:DNA recombination"/>
    <property type="evidence" value="ECO:0007669"/>
    <property type="project" value="UniProtKB-KW"/>
</dbReference>
<name>A0A5P3B176_PHOVU</name>
<accession>A0A5P3B176</accession>
<proteinExistence type="inferred from homology"/>
<reference evidence="5 6" key="1">
    <citation type="submission" date="2019-09" db="EMBL/GenBank/DDBJ databases">
        <title>Commensal-derived Metabolites Govern Vibrio cholerae Pathogenesis in Host.</title>
        <authorList>
            <person name="Yoon S.S."/>
            <person name="Yoon M.Y."/>
        </authorList>
    </citation>
    <scope>NUCLEOTIDE SEQUENCE [LARGE SCALE GENOMIC DNA]</scope>
    <source>
        <strain evidence="5 6">VIC01</strain>
    </source>
</reference>
<feature type="domain" description="Tyr recombinase" evidence="4">
    <location>
        <begin position="143"/>
        <end position="332"/>
    </location>
</feature>
<evidence type="ECO:0000256" key="3">
    <source>
        <dbReference type="ARBA" id="ARBA00023172"/>
    </source>
</evidence>
<dbReference type="InterPro" id="IPR010998">
    <property type="entry name" value="Integrase_recombinase_N"/>
</dbReference>
<evidence type="ECO:0000256" key="2">
    <source>
        <dbReference type="ARBA" id="ARBA00023125"/>
    </source>
</evidence>
<dbReference type="InterPro" id="IPR013762">
    <property type="entry name" value="Integrase-like_cat_sf"/>
</dbReference>
<dbReference type="Proteomes" id="UP000326091">
    <property type="component" value="Chromosome"/>
</dbReference>
<keyword evidence="3" id="KW-0233">DNA recombination</keyword>
<dbReference type="AlphaFoldDB" id="A0A5P3B176"/>
<dbReference type="InterPro" id="IPR002104">
    <property type="entry name" value="Integrase_catalytic"/>
</dbReference>
<dbReference type="GO" id="GO:0015074">
    <property type="term" value="P:DNA integration"/>
    <property type="evidence" value="ECO:0007669"/>
    <property type="project" value="InterPro"/>
</dbReference>
<dbReference type="PROSITE" id="PS51898">
    <property type="entry name" value="TYR_RECOMBINASE"/>
    <property type="match status" value="1"/>
</dbReference>
<dbReference type="Pfam" id="PF00589">
    <property type="entry name" value="Phage_integrase"/>
    <property type="match status" value="1"/>
</dbReference>
<keyword evidence="2" id="KW-0238">DNA-binding</keyword>
<dbReference type="InterPro" id="IPR011010">
    <property type="entry name" value="DNA_brk_join_enz"/>
</dbReference>
<dbReference type="PANTHER" id="PTHR30349">
    <property type="entry name" value="PHAGE INTEGRASE-RELATED"/>
    <property type="match status" value="1"/>
</dbReference>
<evidence type="ECO:0000313" key="6">
    <source>
        <dbReference type="Proteomes" id="UP000326091"/>
    </source>
</evidence>
<dbReference type="Gene3D" id="1.10.150.130">
    <property type="match status" value="1"/>
</dbReference>
<dbReference type="Pfam" id="PF13102">
    <property type="entry name" value="Phage_int_SAM_5"/>
    <property type="match status" value="1"/>
</dbReference>
<evidence type="ECO:0000313" key="5">
    <source>
        <dbReference type="EMBL" id="QEW38585.1"/>
    </source>
</evidence>
<evidence type="ECO:0000259" key="4">
    <source>
        <dbReference type="PROSITE" id="PS51898"/>
    </source>
</evidence>
<dbReference type="CDD" id="cd01185">
    <property type="entry name" value="INTN1_C_like"/>
    <property type="match status" value="1"/>
</dbReference>
<gene>
    <name evidence="5" type="ORF">VIC01_04229</name>
</gene>
<dbReference type="Gene3D" id="1.10.443.10">
    <property type="entry name" value="Intergrase catalytic core"/>
    <property type="match status" value="1"/>
</dbReference>
<organism evidence="5 6">
    <name type="scientific">Phocaeicola vulgatus</name>
    <name type="common">Bacteroides vulgatus</name>
    <dbReference type="NCBI Taxonomy" id="821"/>
    <lineage>
        <taxon>Bacteria</taxon>
        <taxon>Pseudomonadati</taxon>
        <taxon>Bacteroidota</taxon>
        <taxon>Bacteroidia</taxon>
        <taxon>Bacteroidales</taxon>
        <taxon>Bacteroidaceae</taxon>
        <taxon>Phocaeicola</taxon>
    </lineage>
</organism>
<protein>
    <recommendedName>
        <fullName evidence="4">Tyr recombinase domain-containing protein</fullName>
    </recommendedName>
</protein>
<dbReference type="EMBL" id="CP043529">
    <property type="protein sequence ID" value="QEW38585.1"/>
    <property type="molecule type" value="Genomic_DNA"/>
</dbReference>
<dbReference type="GO" id="GO:0003677">
    <property type="term" value="F:DNA binding"/>
    <property type="evidence" value="ECO:0007669"/>
    <property type="project" value="UniProtKB-KW"/>
</dbReference>
<sequence length="339" mass="39894">MRDGRCLAALQVTVPARSGKPRRDYINHFRQDRPLEGVYFTDFARDMLERRGKRRSGHYAAVYDAVLRHIDRFSTEFDCDIFTNSVTEEFLDDFIVYLESRGLRHNTIAGYVQKIQSLVRKASQYNYAVDATYDGTDLREEPVNAVFLSMNEIARIYYYKFERQDKRKARERIRDLFVIGCLTALRYSDYSTLTKDNLRDGYIIKRTKKTNVDVKVPAHDYVREIFEKYDGNIPGGLCIQYFNKYLKVIMREIGLTDRITFSYTKGGRLVTETREKWELVSSHTARRSAATNMYLTGRMKTLEIMRLTGHRSEQNFFRYIRLTADDTARSISGDSFWRK</sequence>
<evidence type="ECO:0000256" key="1">
    <source>
        <dbReference type="ARBA" id="ARBA00008857"/>
    </source>
</evidence>